<evidence type="ECO:0000313" key="1">
    <source>
        <dbReference type="EMBL" id="GAA0159494.1"/>
    </source>
</evidence>
<protein>
    <submittedName>
        <fullName evidence="1">Uncharacterized protein</fullName>
    </submittedName>
</protein>
<name>A0AAV3Q600_LITER</name>
<reference evidence="1 2" key="1">
    <citation type="submission" date="2024-01" db="EMBL/GenBank/DDBJ databases">
        <title>The complete chloroplast genome sequence of Lithospermum erythrorhizon: insights into the phylogenetic relationship among Boraginaceae species and the maternal lineages of purple gromwells.</title>
        <authorList>
            <person name="Okada T."/>
            <person name="Watanabe K."/>
        </authorList>
    </citation>
    <scope>NUCLEOTIDE SEQUENCE [LARGE SCALE GENOMIC DNA]</scope>
</reference>
<evidence type="ECO:0000313" key="2">
    <source>
        <dbReference type="Proteomes" id="UP001454036"/>
    </source>
</evidence>
<organism evidence="1 2">
    <name type="scientific">Lithospermum erythrorhizon</name>
    <name type="common">Purple gromwell</name>
    <name type="synonym">Lithospermum officinale var. erythrorhizon</name>
    <dbReference type="NCBI Taxonomy" id="34254"/>
    <lineage>
        <taxon>Eukaryota</taxon>
        <taxon>Viridiplantae</taxon>
        <taxon>Streptophyta</taxon>
        <taxon>Embryophyta</taxon>
        <taxon>Tracheophyta</taxon>
        <taxon>Spermatophyta</taxon>
        <taxon>Magnoliopsida</taxon>
        <taxon>eudicotyledons</taxon>
        <taxon>Gunneridae</taxon>
        <taxon>Pentapetalae</taxon>
        <taxon>asterids</taxon>
        <taxon>lamiids</taxon>
        <taxon>Boraginales</taxon>
        <taxon>Boraginaceae</taxon>
        <taxon>Boraginoideae</taxon>
        <taxon>Lithospermeae</taxon>
        <taxon>Lithospermum</taxon>
    </lineage>
</organism>
<proteinExistence type="predicted"/>
<gene>
    <name evidence="1" type="ORF">LIER_16254</name>
</gene>
<dbReference type="Proteomes" id="UP001454036">
    <property type="component" value="Unassembled WGS sequence"/>
</dbReference>
<sequence>MKEFNDCLDSIDVTEVTSHGCMYTWSPNWRNRVPSLRKLDYVFCNEEWGRVKACSEALQLVQNVIFSGQLSQENIILKRNLRSELVQVSKAELELLRKKARMNWLANGDFCISLFNRSILASKNKHQISLLMDDDGQIHTDPQIVEGKIVQFHEALFTSKGLLSDEHKSIIRDFLLWRVPAEACGALFM</sequence>
<keyword evidence="2" id="KW-1185">Reference proteome</keyword>
<dbReference type="AlphaFoldDB" id="A0AAV3Q600"/>
<accession>A0AAV3Q600</accession>
<dbReference type="EMBL" id="BAABME010003618">
    <property type="protein sequence ID" value="GAA0159494.1"/>
    <property type="molecule type" value="Genomic_DNA"/>
</dbReference>
<comment type="caution">
    <text evidence="1">The sequence shown here is derived from an EMBL/GenBank/DDBJ whole genome shotgun (WGS) entry which is preliminary data.</text>
</comment>